<evidence type="ECO:0000256" key="3">
    <source>
        <dbReference type="ARBA" id="ARBA00022801"/>
    </source>
</evidence>
<evidence type="ECO:0008006" key="7">
    <source>
        <dbReference type="Google" id="ProtNLM"/>
    </source>
</evidence>
<dbReference type="Pfam" id="PF03575">
    <property type="entry name" value="Peptidase_S51"/>
    <property type="match status" value="1"/>
</dbReference>
<dbReference type="AlphaFoldDB" id="A0A1F5DQA9"/>
<accession>A0A1F5DQA9</accession>
<keyword evidence="3" id="KW-0378">Hydrolase</keyword>
<dbReference type="Gene3D" id="3.40.50.880">
    <property type="match status" value="1"/>
</dbReference>
<evidence type="ECO:0000313" key="6">
    <source>
        <dbReference type="Proteomes" id="UP000176364"/>
    </source>
</evidence>
<dbReference type="Proteomes" id="UP000176364">
    <property type="component" value="Unassembled WGS sequence"/>
</dbReference>
<dbReference type="EMBL" id="MEZQ01000068">
    <property type="protein sequence ID" value="OGD57379.1"/>
    <property type="molecule type" value="Genomic_DNA"/>
</dbReference>
<protein>
    <recommendedName>
        <fullName evidence="7">Peptidase E</fullName>
    </recommendedName>
</protein>
<dbReference type="GO" id="GO:0006508">
    <property type="term" value="P:proteolysis"/>
    <property type="evidence" value="ECO:0007669"/>
    <property type="project" value="UniProtKB-KW"/>
</dbReference>
<dbReference type="PANTHER" id="PTHR20842:SF0">
    <property type="entry name" value="ALPHA-ASPARTYL DIPEPTIDASE"/>
    <property type="match status" value="1"/>
</dbReference>
<name>A0A1F5DQA9_9BACT</name>
<comment type="caution">
    <text evidence="5">The sequence shown here is derived from an EMBL/GenBank/DDBJ whole genome shotgun (WGS) entry which is preliminary data.</text>
</comment>
<keyword evidence="2" id="KW-0645">Protease</keyword>
<evidence type="ECO:0000256" key="2">
    <source>
        <dbReference type="ARBA" id="ARBA00022670"/>
    </source>
</evidence>
<organism evidence="5 6">
    <name type="scientific">Candidatus Beckwithbacteria bacterium RIFCSPLOWO2_02_FULL_47_23</name>
    <dbReference type="NCBI Taxonomy" id="1797463"/>
    <lineage>
        <taxon>Bacteria</taxon>
        <taxon>Candidatus Beckwithiibacteriota</taxon>
    </lineage>
</organism>
<gene>
    <name evidence="5" type="ORF">A3I57_02080</name>
</gene>
<evidence type="ECO:0000256" key="4">
    <source>
        <dbReference type="ARBA" id="ARBA00022825"/>
    </source>
</evidence>
<keyword evidence="4" id="KW-0720">Serine protease</keyword>
<dbReference type="InterPro" id="IPR005320">
    <property type="entry name" value="Peptidase_S51"/>
</dbReference>
<comment type="similarity">
    <text evidence="1">Belongs to the peptidase S51 family.</text>
</comment>
<reference evidence="5 6" key="1">
    <citation type="journal article" date="2016" name="Nat. Commun.">
        <title>Thousands of microbial genomes shed light on interconnected biogeochemical processes in an aquifer system.</title>
        <authorList>
            <person name="Anantharaman K."/>
            <person name="Brown C.T."/>
            <person name="Hug L.A."/>
            <person name="Sharon I."/>
            <person name="Castelle C.J."/>
            <person name="Probst A.J."/>
            <person name="Thomas B.C."/>
            <person name="Singh A."/>
            <person name="Wilkins M.J."/>
            <person name="Karaoz U."/>
            <person name="Brodie E.L."/>
            <person name="Williams K.H."/>
            <person name="Hubbard S.S."/>
            <person name="Banfield J.F."/>
        </authorList>
    </citation>
    <scope>NUCLEOTIDE SEQUENCE [LARGE SCALE GENOMIC DNA]</scope>
</reference>
<dbReference type="PANTHER" id="PTHR20842">
    <property type="entry name" value="PROTEASE S51 ALPHA-ASPARTYL DIPEPTIDASE"/>
    <property type="match status" value="1"/>
</dbReference>
<dbReference type="InterPro" id="IPR029062">
    <property type="entry name" value="Class_I_gatase-like"/>
</dbReference>
<evidence type="ECO:0000313" key="5">
    <source>
        <dbReference type="EMBL" id="OGD57379.1"/>
    </source>
</evidence>
<evidence type="ECO:0000256" key="1">
    <source>
        <dbReference type="ARBA" id="ARBA00006534"/>
    </source>
</evidence>
<dbReference type="GO" id="GO:0008236">
    <property type="term" value="F:serine-type peptidase activity"/>
    <property type="evidence" value="ECO:0007669"/>
    <property type="project" value="UniProtKB-KW"/>
</dbReference>
<sequence>MQQLYLASSIESSAGHIAKRISLRGVSLQVLKAAFIYTAGEIEDDKRWIDADRDGFKQAGITIFDYTITGKTAKDLERDLGDCDLIHVNGGNAFYLLLQAKKSGFDKFIKKHINKGVIYTGSSAGSMIAGPDIAITWRPENQPYAEALPDTRGLNLVDLVIFPHWGSSRFKKIFFSYRLKNAYKKGHKIILLNDDQYVAVTDGNYKIVDVTKD</sequence>
<dbReference type="SUPFAM" id="SSF52317">
    <property type="entry name" value="Class I glutamine amidotransferase-like"/>
    <property type="match status" value="1"/>
</dbReference>
<proteinExistence type="inferred from homology"/>